<accession>L8WPL0</accession>
<evidence type="ECO:0000313" key="2">
    <source>
        <dbReference type="Proteomes" id="UP000011668"/>
    </source>
</evidence>
<evidence type="ECO:0000313" key="1">
    <source>
        <dbReference type="EMBL" id="ELU39925.1"/>
    </source>
</evidence>
<keyword evidence="2" id="KW-1185">Reference proteome</keyword>
<gene>
    <name evidence="1" type="ORF">AG1IA_06055</name>
</gene>
<name>L8WPL0_THACA</name>
<sequence>MIVIYITPNHGQTDKIATRSRAIDVFPLIDSGTAALGTLGSVRLPVYLYRIRFGLKGPTKNMYWIFDGLALGCSLDMHGLALGFRYYNLRVSRESSNVQAADGLKHYLKGSRWARAISALTASETSVKQAGPRATLRVDLRTNSIAIC</sequence>
<dbReference type="Proteomes" id="UP000011668">
    <property type="component" value="Unassembled WGS sequence"/>
</dbReference>
<dbReference type="HOGENOM" id="CLU_1760020_0_0_1"/>
<dbReference type="AlphaFoldDB" id="L8WPL0"/>
<dbReference type="EMBL" id="AFRT01001586">
    <property type="protein sequence ID" value="ELU39925.1"/>
    <property type="molecule type" value="Genomic_DNA"/>
</dbReference>
<organism evidence="1 2">
    <name type="scientific">Thanatephorus cucumeris (strain AG1-IA)</name>
    <name type="common">Rice sheath blight fungus</name>
    <name type="synonym">Rhizoctonia solani</name>
    <dbReference type="NCBI Taxonomy" id="983506"/>
    <lineage>
        <taxon>Eukaryota</taxon>
        <taxon>Fungi</taxon>
        <taxon>Dikarya</taxon>
        <taxon>Basidiomycota</taxon>
        <taxon>Agaricomycotina</taxon>
        <taxon>Agaricomycetes</taxon>
        <taxon>Cantharellales</taxon>
        <taxon>Ceratobasidiaceae</taxon>
        <taxon>Rhizoctonia</taxon>
        <taxon>Rhizoctonia solani AG-1</taxon>
    </lineage>
</organism>
<proteinExistence type="predicted"/>
<reference evidence="1 2" key="1">
    <citation type="journal article" date="2013" name="Nat. Commun.">
        <title>The evolution and pathogenic mechanisms of the rice sheath blight pathogen.</title>
        <authorList>
            <person name="Zheng A."/>
            <person name="Lin R."/>
            <person name="Xu L."/>
            <person name="Qin P."/>
            <person name="Tang C."/>
            <person name="Ai P."/>
            <person name="Zhang D."/>
            <person name="Liu Y."/>
            <person name="Sun Z."/>
            <person name="Feng H."/>
            <person name="Wang Y."/>
            <person name="Chen Y."/>
            <person name="Liang X."/>
            <person name="Fu R."/>
            <person name="Li Q."/>
            <person name="Zhang J."/>
            <person name="Yu X."/>
            <person name="Xie Z."/>
            <person name="Ding L."/>
            <person name="Guan P."/>
            <person name="Tang J."/>
            <person name="Liang Y."/>
            <person name="Wang S."/>
            <person name="Deng Q."/>
            <person name="Li S."/>
            <person name="Zhu J."/>
            <person name="Wang L."/>
            <person name="Liu H."/>
            <person name="Li P."/>
        </authorList>
    </citation>
    <scope>NUCLEOTIDE SEQUENCE [LARGE SCALE GENOMIC DNA]</scope>
    <source>
        <strain evidence="2">AG-1 IA</strain>
    </source>
</reference>
<protein>
    <submittedName>
        <fullName evidence="1">Uncharacterized protein</fullName>
    </submittedName>
</protein>
<comment type="caution">
    <text evidence="1">The sequence shown here is derived from an EMBL/GenBank/DDBJ whole genome shotgun (WGS) entry which is preliminary data.</text>
</comment>